<dbReference type="RefSeq" id="XP_012210871.1">
    <property type="nucleotide sequence ID" value="XM_012355481.1"/>
</dbReference>
<dbReference type="GeneID" id="24137300"/>
<dbReference type="Proteomes" id="UP000030745">
    <property type="component" value="Unassembled WGS sequence"/>
</dbReference>
<evidence type="ECO:0000313" key="1">
    <source>
        <dbReference type="EMBL" id="KDO18421.1"/>
    </source>
</evidence>
<organism evidence="1 2">
    <name type="scientific">Saprolegnia parasitica (strain CBS 223.65)</name>
    <dbReference type="NCBI Taxonomy" id="695850"/>
    <lineage>
        <taxon>Eukaryota</taxon>
        <taxon>Sar</taxon>
        <taxon>Stramenopiles</taxon>
        <taxon>Oomycota</taxon>
        <taxon>Saprolegniomycetes</taxon>
        <taxon>Saprolegniales</taxon>
        <taxon>Saprolegniaceae</taxon>
        <taxon>Saprolegnia</taxon>
    </lineage>
</organism>
<accession>A0A067BVU3</accession>
<sequence length="98" mass="10783">MLDIGASLSQWCSRILDVASFESSSDLVDTILRLQGPYAIPGSSTQQFLQSMTHIDAHENCGVELPLRRGRDAGTSPWVRSTMPAVLHSANWQMDPEP</sequence>
<name>A0A067BVU3_SAPPC</name>
<dbReference type="VEuPathDB" id="FungiDB:SPRG_15588"/>
<dbReference type="KEGG" id="spar:SPRG_15588"/>
<dbReference type="AlphaFoldDB" id="A0A067BVU3"/>
<evidence type="ECO:0000313" key="2">
    <source>
        <dbReference type="Proteomes" id="UP000030745"/>
    </source>
</evidence>
<dbReference type="EMBL" id="KK583438">
    <property type="protein sequence ID" value="KDO18421.1"/>
    <property type="molecule type" value="Genomic_DNA"/>
</dbReference>
<protein>
    <submittedName>
        <fullName evidence="1">Uncharacterized protein</fullName>
    </submittedName>
</protein>
<reference evidence="1 2" key="1">
    <citation type="journal article" date="2013" name="PLoS Genet.">
        <title>Distinctive expansion of potential virulence genes in the genome of the oomycete fish pathogen Saprolegnia parasitica.</title>
        <authorList>
            <person name="Jiang R.H."/>
            <person name="de Bruijn I."/>
            <person name="Haas B.J."/>
            <person name="Belmonte R."/>
            <person name="Lobach L."/>
            <person name="Christie J."/>
            <person name="van den Ackerveken G."/>
            <person name="Bottin A."/>
            <person name="Bulone V."/>
            <person name="Diaz-Moreno S.M."/>
            <person name="Dumas B."/>
            <person name="Fan L."/>
            <person name="Gaulin E."/>
            <person name="Govers F."/>
            <person name="Grenville-Briggs L.J."/>
            <person name="Horner N.R."/>
            <person name="Levin J.Z."/>
            <person name="Mammella M."/>
            <person name="Meijer H.J."/>
            <person name="Morris P."/>
            <person name="Nusbaum C."/>
            <person name="Oome S."/>
            <person name="Phillips A.J."/>
            <person name="van Rooyen D."/>
            <person name="Rzeszutek E."/>
            <person name="Saraiva M."/>
            <person name="Secombes C.J."/>
            <person name="Seidl M.F."/>
            <person name="Snel B."/>
            <person name="Stassen J.H."/>
            <person name="Sykes S."/>
            <person name="Tripathy S."/>
            <person name="van den Berg H."/>
            <person name="Vega-Arreguin J.C."/>
            <person name="Wawra S."/>
            <person name="Young S.K."/>
            <person name="Zeng Q."/>
            <person name="Dieguez-Uribeondo J."/>
            <person name="Russ C."/>
            <person name="Tyler B.M."/>
            <person name="van West P."/>
        </authorList>
    </citation>
    <scope>NUCLEOTIDE SEQUENCE [LARGE SCALE GENOMIC DNA]</scope>
    <source>
        <strain evidence="1 2">CBS 223.65</strain>
    </source>
</reference>
<keyword evidence="2" id="KW-1185">Reference proteome</keyword>
<proteinExistence type="predicted"/>
<gene>
    <name evidence="1" type="ORF">SPRG_15588</name>
</gene>